<dbReference type="InterPro" id="IPR019265">
    <property type="entry name" value="RTRAF"/>
</dbReference>
<reference evidence="2" key="1">
    <citation type="submission" date="2021-01" db="EMBL/GenBank/DDBJ databases">
        <authorList>
            <person name="Corre E."/>
            <person name="Pelletier E."/>
            <person name="Niang G."/>
            <person name="Scheremetjew M."/>
            <person name="Finn R."/>
            <person name="Kale V."/>
            <person name="Holt S."/>
            <person name="Cochrane G."/>
            <person name="Meng A."/>
            <person name="Brown T."/>
            <person name="Cohen L."/>
        </authorList>
    </citation>
    <scope>NUCLEOTIDE SEQUENCE</scope>
    <source>
        <strain evidence="2">CCMP722</strain>
    </source>
</reference>
<proteinExistence type="predicted"/>
<feature type="region of interest" description="Disordered" evidence="1">
    <location>
        <begin position="112"/>
        <end position="148"/>
    </location>
</feature>
<protein>
    <submittedName>
        <fullName evidence="2">Uncharacterized protein</fullName>
    </submittedName>
</protein>
<organism evidence="2">
    <name type="scientific">Pyramimonas obovata</name>
    <dbReference type="NCBI Taxonomy" id="1411642"/>
    <lineage>
        <taxon>Eukaryota</taxon>
        <taxon>Viridiplantae</taxon>
        <taxon>Chlorophyta</taxon>
        <taxon>Pyramimonadophyceae</taxon>
        <taxon>Pyramimonadales</taxon>
        <taxon>Pyramimonadaceae</taxon>
        <taxon>Pyramimonas</taxon>
        <taxon>Pyramimonas incertae sedis</taxon>
    </lineage>
</organism>
<dbReference type="PANTHER" id="PTHR15924">
    <property type="entry name" value="CLE"/>
    <property type="match status" value="1"/>
</dbReference>
<gene>
    <name evidence="2" type="ORF">POBO1169_LOCUS5124</name>
</gene>
<dbReference type="EMBL" id="HBFA01009767">
    <property type="protein sequence ID" value="CAD8657858.1"/>
    <property type="molecule type" value="Transcribed_RNA"/>
</dbReference>
<accession>A0A7S0QZ09</accession>
<dbReference type="AlphaFoldDB" id="A0A7S0QZ09"/>
<evidence type="ECO:0000313" key="2">
    <source>
        <dbReference type="EMBL" id="CAD8657858.1"/>
    </source>
</evidence>
<dbReference type="Pfam" id="PF10036">
    <property type="entry name" value="RLL"/>
    <property type="match status" value="1"/>
</dbReference>
<sequence>MGSHMRKLFLRGLGYPAADTFAVEDTSKYRQLVVWLEDTKIRFYKPEERKELRATGAHAQWEAAFAKFLEEMGCDIEPSPENRGKVVDFLMFQAVGFDYKDGAEKLNTMAASLKPPREQPVASSSQPKNNKRSRAQAQSQNAQPPLSKIDTPEFIAALTKVAELLKVPVQTDDPAKLLKTTLAVAQRVLSPAAIEATAAAAQHASQEKGDKTLFGLSKSQFPLGFDMGDSNLETLATVLRVLHVNELRTLQSQVDHMIVEMQEHTADPKTDAKLGKVGV</sequence>
<evidence type="ECO:0000256" key="1">
    <source>
        <dbReference type="SAM" id="MobiDB-lite"/>
    </source>
</evidence>
<name>A0A7S0QZ09_9CHLO</name>